<dbReference type="STRING" id="485917.Phep_3223"/>
<gene>
    <name evidence="2" type="ordered locus">Phep_3223</name>
</gene>
<accession>C6Y3X5</accession>
<dbReference type="Gene3D" id="2.160.20.10">
    <property type="entry name" value="Single-stranded right-handed beta-helix, Pectin lyase-like"/>
    <property type="match status" value="1"/>
</dbReference>
<dbReference type="HOGENOM" id="CLU_025672_1_0_10"/>
<proteinExistence type="predicted"/>
<dbReference type="RefSeq" id="WP_015809027.1">
    <property type="nucleotide sequence ID" value="NC_013061.1"/>
</dbReference>
<name>C6Y3X5_PEDHD</name>
<dbReference type="Pfam" id="PF14592">
    <property type="entry name" value="Chondroitinas_B"/>
    <property type="match status" value="1"/>
</dbReference>
<dbReference type="CAZy" id="PL6">
    <property type="family name" value="Polysaccharide Lyase Family 6"/>
</dbReference>
<feature type="signal peptide" evidence="1">
    <location>
        <begin position="1"/>
        <end position="20"/>
    </location>
</feature>
<dbReference type="InterPro" id="IPR006626">
    <property type="entry name" value="PbH1"/>
</dbReference>
<dbReference type="InterPro" id="IPR012334">
    <property type="entry name" value="Pectin_lyas_fold"/>
</dbReference>
<feature type="chain" id="PRO_5002974708" description="Poly(Beta-D-mannuronate) lyase" evidence="1">
    <location>
        <begin position="21"/>
        <end position="462"/>
    </location>
</feature>
<evidence type="ECO:0008006" key="4">
    <source>
        <dbReference type="Google" id="ProtNLM"/>
    </source>
</evidence>
<keyword evidence="1" id="KW-0732">Signal</keyword>
<dbReference type="InterPro" id="IPR039513">
    <property type="entry name" value="PL-6"/>
</dbReference>
<reference evidence="2 3" key="1">
    <citation type="journal article" date="2009" name="Stand. Genomic Sci.">
        <title>Complete genome sequence of Pedobacter heparinus type strain (HIM 762-3).</title>
        <authorList>
            <person name="Han C."/>
            <person name="Spring S."/>
            <person name="Lapidus A."/>
            <person name="Del Rio T.G."/>
            <person name="Tice H."/>
            <person name="Copeland A."/>
            <person name="Cheng J.F."/>
            <person name="Lucas S."/>
            <person name="Chen F."/>
            <person name="Nolan M."/>
            <person name="Bruce D."/>
            <person name="Goodwin L."/>
            <person name="Pitluck S."/>
            <person name="Ivanova N."/>
            <person name="Mavromatis K."/>
            <person name="Mikhailova N."/>
            <person name="Pati A."/>
            <person name="Chen A."/>
            <person name="Palaniappan K."/>
            <person name="Land M."/>
            <person name="Hauser L."/>
            <person name="Chang Y.J."/>
            <person name="Jeffries C.C."/>
            <person name="Saunders E."/>
            <person name="Chertkov O."/>
            <person name="Brettin T."/>
            <person name="Goker M."/>
            <person name="Rohde M."/>
            <person name="Bristow J."/>
            <person name="Eisen J.A."/>
            <person name="Markowitz V."/>
            <person name="Hugenholtz P."/>
            <person name="Kyrpides N.C."/>
            <person name="Klenk H.P."/>
            <person name="Detter J.C."/>
        </authorList>
    </citation>
    <scope>NUCLEOTIDE SEQUENCE [LARGE SCALE GENOMIC DNA]</scope>
    <source>
        <strain evidence="3">ATCC 13125 / DSM 2366 / CIP 104194 / JCM 7457 / NBRC 12017 / NCIMB 9290 / NRRL B-14731 / HIM 762-3</strain>
    </source>
</reference>
<evidence type="ECO:0000256" key="1">
    <source>
        <dbReference type="SAM" id="SignalP"/>
    </source>
</evidence>
<dbReference type="Proteomes" id="UP000000852">
    <property type="component" value="Chromosome"/>
</dbReference>
<evidence type="ECO:0000313" key="2">
    <source>
        <dbReference type="EMBL" id="ACU05418.1"/>
    </source>
</evidence>
<sequence>MMKRIFTFILCLFTFGIATAGFAGTITVSSLPELQAAIDKSAAGDVILLKNGVYTSTNDIVVRKKGTAAKPITIAAESIGGAEITGAGGIKIAGPSAYIVIRGFKFTHLSGKAETGEGSSFCRWTRNIFETTGEGNYLTVFGSDQQIDHNTFQNKNALGKFIGVRGTGKQIAERLWIHHNYFHNFSQQRGNGAEAVQFGLSGFSLSSSNSIFEYNLFENCEGENELLSVKSSAITVRYNTIRDCKAQLTLRHGNFNQVYGNYFNNTPGIRIFGDDHIIYSNYFENCNSAINIGNGGAEVADGAPLTSHDRPDRVLIVFNTLINNKSNITLNPRSPIGLGATAVTIANNLIQGGDEAAVIRGPYVNSKWEGNVIFNVKGPGNIPEGAYRTIDPKLQRDATGTYHLSAASQTLKATGNYPAIAFDMDGQPCKMPLQVGADQPSTVPVKAKILTPAMVGHTADLK</sequence>
<organism evidence="2 3">
    <name type="scientific">Pedobacter heparinus (strain ATCC 13125 / DSM 2366 / CIP 104194 / JCM 7457 / NBRC 12017 / NCIMB 9290 / NRRL B-14731 / HIM 762-3)</name>
    <dbReference type="NCBI Taxonomy" id="485917"/>
    <lineage>
        <taxon>Bacteria</taxon>
        <taxon>Pseudomonadati</taxon>
        <taxon>Bacteroidota</taxon>
        <taxon>Sphingobacteriia</taxon>
        <taxon>Sphingobacteriales</taxon>
        <taxon>Sphingobacteriaceae</taxon>
        <taxon>Pedobacter</taxon>
    </lineage>
</organism>
<dbReference type="InterPro" id="IPR011050">
    <property type="entry name" value="Pectin_lyase_fold/virulence"/>
</dbReference>
<dbReference type="eggNOG" id="COG3291">
    <property type="taxonomic scope" value="Bacteria"/>
</dbReference>
<protein>
    <recommendedName>
        <fullName evidence="4">Poly(Beta-D-mannuronate) lyase</fullName>
    </recommendedName>
</protein>
<dbReference type="SUPFAM" id="SSF51126">
    <property type="entry name" value="Pectin lyase-like"/>
    <property type="match status" value="1"/>
</dbReference>
<evidence type="ECO:0000313" key="3">
    <source>
        <dbReference type="Proteomes" id="UP000000852"/>
    </source>
</evidence>
<dbReference type="CDD" id="cd14251">
    <property type="entry name" value="PL-6"/>
    <property type="match status" value="1"/>
</dbReference>
<keyword evidence="3" id="KW-1185">Reference proteome</keyword>
<dbReference type="KEGG" id="phe:Phep_3223"/>
<dbReference type="AlphaFoldDB" id="C6Y3X5"/>
<dbReference type="SMART" id="SM00710">
    <property type="entry name" value="PbH1"/>
    <property type="match status" value="5"/>
</dbReference>
<dbReference type="EMBL" id="CP001681">
    <property type="protein sequence ID" value="ACU05418.1"/>
    <property type="molecule type" value="Genomic_DNA"/>
</dbReference>